<organism evidence="1 2">
    <name type="scientific">Geodia barretti</name>
    <name type="common">Barrett's horny sponge</name>
    <dbReference type="NCBI Taxonomy" id="519541"/>
    <lineage>
        <taxon>Eukaryota</taxon>
        <taxon>Metazoa</taxon>
        <taxon>Porifera</taxon>
        <taxon>Demospongiae</taxon>
        <taxon>Heteroscleromorpha</taxon>
        <taxon>Tetractinellida</taxon>
        <taxon>Astrophorina</taxon>
        <taxon>Geodiidae</taxon>
        <taxon>Geodia</taxon>
    </lineage>
</organism>
<evidence type="ECO:0000313" key="1">
    <source>
        <dbReference type="EMBL" id="CAI8025497.1"/>
    </source>
</evidence>
<evidence type="ECO:0000313" key="2">
    <source>
        <dbReference type="Proteomes" id="UP001174909"/>
    </source>
</evidence>
<proteinExistence type="predicted"/>
<reference evidence="1" key="1">
    <citation type="submission" date="2023-03" db="EMBL/GenBank/DDBJ databases">
        <authorList>
            <person name="Steffen K."/>
            <person name="Cardenas P."/>
        </authorList>
    </citation>
    <scope>NUCLEOTIDE SEQUENCE</scope>
</reference>
<feature type="non-terminal residue" evidence="1">
    <location>
        <position position="85"/>
    </location>
</feature>
<gene>
    <name evidence="1" type="ORF">GBAR_LOCUS14725</name>
</gene>
<comment type="caution">
    <text evidence="1">The sequence shown here is derived from an EMBL/GenBank/DDBJ whole genome shotgun (WGS) entry which is preliminary data.</text>
</comment>
<sequence>STDVLLDDFLKATISHLEVFSFRKLSSVNFFMVEICASSVVVEEANVQMSSACRKPPIYMLFTDAPMESDCSCLNITKQRERIHA</sequence>
<protein>
    <submittedName>
        <fullName evidence="1">Uncharacterized protein</fullName>
    </submittedName>
</protein>
<keyword evidence="2" id="KW-1185">Reference proteome</keyword>
<dbReference type="EMBL" id="CASHTH010002154">
    <property type="protein sequence ID" value="CAI8025497.1"/>
    <property type="molecule type" value="Genomic_DNA"/>
</dbReference>
<accession>A0AA35WT28</accession>
<feature type="non-terminal residue" evidence="1">
    <location>
        <position position="1"/>
    </location>
</feature>
<name>A0AA35WT28_GEOBA</name>
<dbReference type="AlphaFoldDB" id="A0AA35WT28"/>
<dbReference type="Proteomes" id="UP001174909">
    <property type="component" value="Unassembled WGS sequence"/>
</dbReference>